<proteinExistence type="predicted"/>
<comment type="caution">
    <text evidence="4">The sequence shown here is derived from an EMBL/GenBank/DDBJ whole genome shotgun (WGS) entry which is preliminary data.</text>
</comment>
<feature type="domain" description="Nephrocystin 3-like N-terminal" evidence="3">
    <location>
        <begin position="30"/>
        <end position="224"/>
    </location>
</feature>
<organism evidence="4 5">
    <name type="scientific">Penicillium cataractarum</name>
    <dbReference type="NCBI Taxonomy" id="2100454"/>
    <lineage>
        <taxon>Eukaryota</taxon>
        <taxon>Fungi</taxon>
        <taxon>Dikarya</taxon>
        <taxon>Ascomycota</taxon>
        <taxon>Pezizomycotina</taxon>
        <taxon>Eurotiomycetes</taxon>
        <taxon>Eurotiomycetidae</taxon>
        <taxon>Eurotiales</taxon>
        <taxon>Aspergillaceae</taxon>
        <taxon>Penicillium</taxon>
    </lineage>
</organism>
<dbReference type="OrthoDB" id="163438at2759"/>
<dbReference type="Gene3D" id="1.25.40.20">
    <property type="entry name" value="Ankyrin repeat-containing domain"/>
    <property type="match status" value="2"/>
</dbReference>
<reference evidence="4" key="2">
    <citation type="journal article" date="2023" name="IMA Fungus">
        <title>Comparative genomic study of the Penicillium genus elucidates a diverse pangenome and 15 lateral gene transfer events.</title>
        <authorList>
            <person name="Petersen C."/>
            <person name="Sorensen T."/>
            <person name="Nielsen M.R."/>
            <person name="Sondergaard T.E."/>
            <person name="Sorensen J.L."/>
            <person name="Fitzpatrick D.A."/>
            <person name="Frisvad J.C."/>
            <person name="Nielsen K.L."/>
        </authorList>
    </citation>
    <scope>NUCLEOTIDE SEQUENCE</scope>
    <source>
        <strain evidence="4">IBT 29864</strain>
    </source>
</reference>
<sequence>MPDTRPQDAMDRLSAGYEYDDDYHQPISENTGTWFFDDPRVKHWRDTDQPSILWLTSSPGQGKSTLAKTLATQSHEWWEEGSLSSERDTTTSYYFFLEGHARRMTAASAVCGLLHQLFEKTPYSTFIHQTWARLPTKRRLKNLLKEFSAEFYRPWLDFDKVWPHFVRCASDDRAGHFVCVLDGMDECDSTERRRLLQALGRFYSAISNRPSQSPQSVVKFFITSCQLKGTLKQDFEDLRDAASGKLITLIDADELLHLVHLDMESFINDFLHVIPSEYQEIVQQILTGNGQKTWLWLRAGTSLILNTLKEEKYLPLEFSRIDALLSDFPMDIHGVYEKALDMTSAKWGPSTVKKMLHILLAIQRRLSHSELFLAMELVDSDPTAAISNPYRLCYWQLAKRHPEQKGLVMGLLDEVLLRNRSTVNIIHKSAREFLLQKAENHPSTLWEGSIDITTGHEMLTRACLSFLFTLKMRSYVHYNEHKYKKPKSQRNMRREERKSPFLRYAAQYWPTHYNYQSESAAETSLDAVRELCTGDGPERNNWMYLYSGYGGWWWGDIDTVAHFSITPLVREVLDKMRDTEKEESGGRNPDIWHNWLWRGVCPLSKAVARGDIKATRILFDHGFILRKGCECNRSLITAARNGHAELVRLLLNEGADVDGEGEFHGTAMADACYNGHEEVIKILLDRGANVNIGLSSIHLASRNSLEAAAYGGHLGIVQKLLDRGIDTRAYGGRALWEAAGEGHEEIVRLLLGKGVKADVHYNSLSGSALCRAIRYGHRPIMQMLLDHGAGVTESEMKEALSKGNEEIAEMLLDPYIFWLLD</sequence>
<evidence type="ECO:0000313" key="4">
    <source>
        <dbReference type="EMBL" id="KAJ5380073.1"/>
    </source>
</evidence>
<evidence type="ECO:0000256" key="1">
    <source>
        <dbReference type="ARBA" id="ARBA00022737"/>
    </source>
</evidence>
<feature type="repeat" description="ANK" evidence="2">
    <location>
        <begin position="663"/>
        <end position="695"/>
    </location>
</feature>
<reference evidence="4" key="1">
    <citation type="submission" date="2022-11" db="EMBL/GenBank/DDBJ databases">
        <authorList>
            <person name="Petersen C."/>
        </authorList>
    </citation>
    <scope>NUCLEOTIDE SEQUENCE</scope>
    <source>
        <strain evidence="4">IBT 29864</strain>
    </source>
</reference>
<keyword evidence="1" id="KW-0677">Repeat</keyword>
<dbReference type="PROSITE" id="PS50297">
    <property type="entry name" value="ANK_REP_REGION"/>
    <property type="match status" value="2"/>
</dbReference>
<dbReference type="InterPro" id="IPR056884">
    <property type="entry name" value="NPHP3-like_N"/>
</dbReference>
<dbReference type="GeneID" id="81434609"/>
<dbReference type="PANTHER" id="PTHR10039">
    <property type="entry name" value="AMELOGENIN"/>
    <property type="match status" value="1"/>
</dbReference>
<dbReference type="AlphaFoldDB" id="A0A9W9SK74"/>
<protein>
    <submittedName>
        <fullName evidence="4">Ankyrin repeat-containing domain protein</fullName>
    </submittedName>
</protein>
<dbReference type="EMBL" id="JAPZBS010000002">
    <property type="protein sequence ID" value="KAJ5380073.1"/>
    <property type="molecule type" value="Genomic_DNA"/>
</dbReference>
<dbReference type="InterPro" id="IPR027417">
    <property type="entry name" value="P-loop_NTPase"/>
</dbReference>
<dbReference type="InterPro" id="IPR036770">
    <property type="entry name" value="Ankyrin_rpt-contain_sf"/>
</dbReference>
<dbReference type="InterPro" id="IPR002110">
    <property type="entry name" value="Ankyrin_rpt"/>
</dbReference>
<dbReference type="SUPFAM" id="SSF48403">
    <property type="entry name" value="Ankyrin repeat"/>
    <property type="match status" value="1"/>
</dbReference>
<feature type="repeat" description="ANK" evidence="2">
    <location>
        <begin position="730"/>
        <end position="762"/>
    </location>
</feature>
<dbReference type="SMART" id="SM00248">
    <property type="entry name" value="ANK"/>
    <property type="match status" value="6"/>
</dbReference>
<name>A0A9W9SK74_9EURO</name>
<dbReference type="Gene3D" id="3.40.50.300">
    <property type="entry name" value="P-loop containing nucleotide triphosphate hydrolases"/>
    <property type="match status" value="1"/>
</dbReference>
<evidence type="ECO:0000259" key="3">
    <source>
        <dbReference type="Pfam" id="PF24883"/>
    </source>
</evidence>
<dbReference type="PROSITE" id="PS50088">
    <property type="entry name" value="ANK_REPEAT"/>
    <property type="match status" value="3"/>
</dbReference>
<gene>
    <name evidence="4" type="ORF">N7496_002501</name>
</gene>
<feature type="repeat" description="ANK" evidence="2">
    <location>
        <begin position="630"/>
        <end position="662"/>
    </location>
</feature>
<dbReference type="Pfam" id="PF24883">
    <property type="entry name" value="NPHP3_N"/>
    <property type="match status" value="1"/>
</dbReference>
<accession>A0A9W9SK74</accession>
<evidence type="ECO:0000313" key="5">
    <source>
        <dbReference type="Proteomes" id="UP001147782"/>
    </source>
</evidence>
<dbReference type="Pfam" id="PF12796">
    <property type="entry name" value="Ank_2"/>
    <property type="match status" value="2"/>
</dbReference>
<dbReference type="Proteomes" id="UP001147782">
    <property type="component" value="Unassembled WGS sequence"/>
</dbReference>
<keyword evidence="2" id="KW-0040">ANK repeat</keyword>
<keyword evidence="5" id="KW-1185">Reference proteome</keyword>
<evidence type="ECO:0000256" key="2">
    <source>
        <dbReference type="PROSITE-ProRule" id="PRU00023"/>
    </source>
</evidence>
<dbReference type="RefSeq" id="XP_056557644.1">
    <property type="nucleotide sequence ID" value="XM_056695432.1"/>
</dbReference>
<dbReference type="PANTHER" id="PTHR10039:SF14">
    <property type="entry name" value="NACHT DOMAIN-CONTAINING PROTEIN"/>
    <property type="match status" value="1"/>
</dbReference>